<dbReference type="PANTHER" id="PTHR24416">
    <property type="entry name" value="TYROSINE-PROTEIN KINASE RECEPTOR"/>
    <property type="match status" value="1"/>
</dbReference>
<evidence type="ECO:0000256" key="2">
    <source>
        <dbReference type="ARBA" id="ARBA00006692"/>
    </source>
</evidence>
<dbReference type="Pfam" id="PF07714">
    <property type="entry name" value="PK_Tyr_Ser-Thr"/>
    <property type="match status" value="1"/>
</dbReference>
<dbReference type="InterPro" id="IPR036179">
    <property type="entry name" value="Ig-like_dom_sf"/>
</dbReference>
<feature type="domain" description="Fibronectin type-III" evidence="23">
    <location>
        <begin position="353"/>
        <end position="449"/>
    </location>
</feature>
<feature type="domain" description="Fibronectin type-III" evidence="23">
    <location>
        <begin position="452"/>
        <end position="548"/>
    </location>
</feature>
<dbReference type="PROSITE" id="PS50835">
    <property type="entry name" value="IG_LIKE"/>
    <property type="match status" value="3"/>
</dbReference>
<evidence type="ECO:0000256" key="18">
    <source>
        <dbReference type="ARBA" id="ARBA00051243"/>
    </source>
</evidence>
<keyword evidence="15" id="KW-0675">Receptor</keyword>
<dbReference type="SMART" id="SM00219">
    <property type="entry name" value="TyrKc"/>
    <property type="match status" value="1"/>
</dbReference>
<feature type="domain" description="Fibronectin type-III" evidence="23">
    <location>
        <begin position="260"/>
        <end position="352"/>
    </location>
</feature>
<evidence type="ECO:0000256" key="14">
    <source>
        <dbReference type="ARBA" id="ARBA00023157"/>
    </source>
</evidence>
<sequence>MAKGSVSFFAGRNAVISCNVTGWPLPKVKWFMNGMEVRDGDVNLSVSLQEEKRAENINSSLHFSELDKLHAAYFTCEAKNKFFTRRRNIQVSVTFLMKLGPPTLPELTTRYHQIKLGLSNVTLKCHANGLDYNKLQFYHWQWRFQGRVIRKMEFITLSPPKILSSKSTDCGSAITVEWSAPPITGPGVNSIFGYELTLRSASGKSRWNYSVPREVMSHTFIGLQINTVYEFNIRAKYSDGSSSASHWAKEVLITTSGVPGPFLVNAVPFGCSAKLSWNASFSNGCPITRYTIHYRDKRSGWNMINLKRSNVSGYRLWLNCSKNYEIMVIAWNQQGHNHYSEKSLESIRTERGVPFKPSITKVEPKECGEVEVSWGPSSLDSGGGSVSDFQVQMRKQGGNWRNCSNFLPNNTCSFHGLLIDKNDTRIDVRLRAANKKGFSEWTNDTAPISFGRPDPPEIESKGSIVPGRNVTITWSAPEDNNCYIFMYSVHFRVVQPLVKSWSQINISGVTSYQLQLQYSKQYEFIIAAWNTLGRSENSAAWKVRTAQDVPYQPTLHPLILEECNSINVTWSPPIPGALGDPVIGYLAQITRAGPIEDWINCTSYAIAKSNTCLFAHLETHTRYIVRVIAENRLGYSLPSDIVEIFTNRADRPGSPEIFDRKVSGCNITLEWTSPKSTGCPILFYTISYRKKGLNDDGTWINVNVTDEGAKQTELILNCSTTYEFQARAWNELGSGELSSLQSATTDGLTSLQGDSPPLELVSLITPIVAGVVVLVALILTIRVWYYYRKRSSKQDKRTVKDVHVLEQCEIHPLRTEFVEDLGEGAFGKVHKATLKNGLDYLKNGDDFIGKAKREMIVAVKELHENAGEEQRRQFLDEIDLMKQVGKHRNVLSFLGCWTTTEPFFLVIEYVAHGDLLHWLRGKRTQINGLADSTAKENNLYGGSRTALFGSFIDQTDTESDWKGEIPELNPEAFYPNDGPGQPGIDDCKIPLVVLPTVGEEADERPGKTDEECSTDCESFIPADLLSFAWQIAGGMTYLSEKGLVHRDLAARNVLVGHGKKLKIADFGLMREVYHEVYEVQKQKKLPVKWMAPESLYEQIFTSKSDVWSYGVVLWEIATVGGSPYPLLTNKELMRLIQTGYRMEKPELCSDHVYSLMLDCWKQDLNERPSFQELVGRLERLMHQEVEYFDFDKVDESKDYYLVQDVKTNEDDVDGVDEKAVIFCNVTGWPLPTVKWLMNGMELKDGDLNISVSLKEGKNAESINSSLQFSEVDIRHAGFFSCEAKNKYLTRRRNIQVSVTCPPTVTELTVRDRQVKSGLSNATLRCHANGVDYNKLLFYRWQWRFQGHTIRKNDKYSMSDDIRPPNFCHHSKGSTILRITNTSKENLGQYVCELLMANISVAIKDILLGKKYISMLSLSQH</sequence>
<dbReference type="GO" id="GO:0005524">
    <property type="term" value="F:ATP binding"/>
    <property type="evidence" value="ECO:0007669"/>
    <property type="project" value="UniProtKB-UniRule"/>
</dbReference>
<dbReference type="InterPro" id="IPR007110">
    <property type="entry name" value="Ig-like_dom"/>
</dbReference>
<dbReference type="InterPro" id="IPR020635">
    <property type="entry name" value="Tyr_kinase_cat_dom"/>
</dbReference>
<evidence type="ECO:0000256" key="12">
    <source>
        <dbReference type="ARBA" id="ARBA00023136"/>
    </source>
</evidence>
<organism evidence="24 25">
    <name type="scientific">Pocillopora meandrina</name>
    <dbReference type="NCBI Taxonomy" id="46732"/>
    <lineage>
        <taxon>Eukaryota</taxon>
        <taxon>Metazoa</taxon>
        <taxon>Cnidaria</taxon>
        <taxon>Anthozoa</taxon>
        <taxon>Hexacorallia</taxon>
        <taxon>Scleractinia</taxon>
        <taxon>Astrocoeniina</taxon>
        <taxon>Pocilloporidae</taxon>
        <taxon>Pocillopora</taxon>
    </lineage>
</organism>
<keyword evidence="14" id="KW-1015">Disulfide bond</keyword>
<comment type="similarity">
    <text evidence="2">Belongs to the protein kinase superfamily. CAMK Ser/Thr protein kinase family.</text>
</comment>
<keyword evidence="17" id="KW-0393">Immunoglobulin domain</keyword>
<evidence type="ECO:0000256" key="1">
    <source>
        <dbReference type="ARBA" id="ARBA00004479"/>
    </source>
</evidence>
<feature type="domain" description="Fibronectin type-III" evidence="23">
    <location>
        <begin position="651"/>
        <end position="748"/>
    </location>
</feature>
<feature type="domain" description="Protein kinase" evidence="21">
    <location>
        <begin position="815"/>
        <end position="1185"/>
    </location>
</feature>
<dbReference type="GO" id="GO:0043235">
    <property type="term" value="C:receptor complex"/>
    <property type="evidence" value="ECO:0007669"/>
    <property type="project" value="TreeGrafter"/>
</dbReference>
<dbReference type="InterPro" id="IPR003598">
    <property type="entry name" value="Ig_sub2"/>
</dbReference>
<evidence type="ECO:0000256" key="6">
    <source>
        <dbReference type="ARBA" id="ARBA00022729"/>
    </source>
</evidence>
<keyword evidence="4" id="KW-0808">Transferase</keyword>
<protein>
    <recommendedName>
        <fullName evidence="3">receptor protein-tyrosine kinase</fullName>
        <ecNumber evidence="3">2.7.10.1</ecNumber>
    </recommendedName>
</protein>
<evidence type="ECO:0000256" key="3">
    <source>
        <dbReference type="ARBA" id="ARBA00011902"/>
    </source>
</evidence>
<keyword evidence="6" id="KW-0732">Signal</keyword>
<evidence type="ECO:0000259" key="21">
    <source>
        <dbReference type="PROSITE" id="PS50011"/>
    </source>
</evidence>
<keyword evidence="7" id="KW-0677">Repeat</keyword>
<evidence type="ECO:0000256" key="9">
    <source>
        <dbReference type="ARBA" id="ARBA00022777"/>
    </source>
</evidence>
<comment type="catalytic activity">
    <reaction evidence="18">
        <text>L-tyrosyl-[protein] + ATP = O-phospho-L-tyrosyl-[protein] + ADP + H(+)</text>
        <dbReference type="Rhea" id="RHEA:10596"/>
        <dbReference type="Rhea" id="RHEA-COMP:10136"/>
        <dbReference type="Rhea" id="RHEA-COMP:20101"/>
        <dbReference type="ChEBI" id="CHEBI:15378"/>
        <dbReference type="ChEBI" id="CHEBI:30616"/>
        <dbReference type="ChEBI" id="CHEBI:46858"/>
        <dbReference type="ChEBI" id="CHEBI:61978"/>
        <dbReference type="ChEBI" id="CHEBI:456216"/>
        <dbReference type="EC" id="2.7.10.1"/>
    </reaction>
</comment>
<keyword evidence="16" id="KW-0325">Glycoprotein</keyword>
<feature type="domain" description="Ig-like" evidence="22">
    <location>
        <begin position="1"/>
        <end position="94"/>
    </location>
</feature>
<keyword evidence="11 20" id="KW-1133">Transmembrane helix</keyword>
<dbReference type="Pfam" id="PF00041">
    <property type="entry name" value="fn3"/>
    <property type="match status" value="2"/>
</dbReference>
<evidence type="ECO:0000256" key="15">
    <source>
        <dbReference type="ARBA" id="ARBA00023170"/>
    </source>
</evidence>
<evidence type="ECO:0000256" key="10">
    <source>
        <dbReference type="ARBA" id="ARBA00022840"/>
    </source>
</evidence>
<dbReference type="InterPro" id="IPR017441">
    <property type="entry name" value="Protein_kinase_ATP_BS"/>
</dbReference>
<dbReference type="EC" id="2.7.10.1" evidence="3"/>
<evidence type="ECO:0000256" key="11">
    <source>
        <dbReference type="ARBA" id="ARBA00022989"/>
    </source>
</evidence>
<dbReference type="EMBL" id="CALNXJ010000008">
    <property type="protein sequence ID" value="CAH3046345.1"/>
    <property type="molecule type" value="Genomic_DNA"/>
</dbReference>
<keyword evidence="9" id="KW-0418">Kinase</keyword>
<evidence type="ECO:0000256" key="17">
    <source>
        <dbReference type="ARBA" id="ARBA00023319"/>
    </source>
</evidence>
<dbReference type="PROSITE" id="PS50853">
    <property type="entry name" value="FN3"/>
    <property type="match status" value="6"/>
</dbReference>
<dbReference type="GO" id="GO:0005886">
    <property type="term" value="C:plasma membrane"/>
    <property type="evidence" value="ECO:0007669"/>
    <property type="project" value="TreeGrafter"/>
</dbReference>
<dbReference type="Gene3D" id="1.10.510.10">
    <property type="entry name" value="Transferase(Phosphotransferase) domain 1"/>
    <property type="match status" value="1"/>
</dbReference>
<dbReference type="CDD" id="cd00096">
    <property type="entry name" value="Ig"/>
    <property type="match status" value="2"/>
</dbReference>
<keyword evidence="10 19" id="KW-0067">ATP-binding</keyword>
<dbReference type="SUPFAM" id="SSF49265">
    <property type="entry name" value="Fibronectin type III"/>
    <property type="match status" value="4"/>
</dbReference>
<keyword evidence="25" id="KW-1185">Reference proteome</keyword>
<dbReference type="FunFam" id="1.10.510.10:FF:000190">
    <property type="entry name" value="Proto-oncogene tyrosine-protein kinase receptor Ret"/>
    <property type="match status" value="1"/>
</dbReference>
<evidence type="ECO:0000256" key="16">
    <source>
        <dbReference type="ARBA" id="ARBA00023180"/>
    </source>
</evidence>
<dbReference type="SMART" id="SM00409">
    <property type="entry name" value="IG"/>
    <property type="match status" value="3"/>
</dbReference>
<dbReference type="InterPro" id="IPR003599">
    <property type="entry name" value="Ig_sub"/>
</dbReference>
<dbReference type="InterPro" id="IPR036116">
    <property type="entry name" value="FN3_sf"/>
</dbReference>
<accession>A0AAU9W378</accession>
<evidence type="ECO:0000313" key="25">
    <source>
        <dbReference type="Proteomes" id="UP001159428"/>
    </source>
</evidence>
<evidence type="ECO:0000256" key="19">
    <source>
        <dbReference type="PROSITE-ProRule" id="PRU10141"/>
    </source>
</evidence>
<dbReference type="GO" id="GO:0007169">
    <property type="term" value="P:cell surface receptor protein tyrosine kinase signaling pathway"/>
    <property type="evidence" value="ECO:0007669"/>
    <property type="project" value="TreeGrafter"/>
</dbReference>
<dbReference type="Proteomes" id="UP001159428">
    <property type="component" value="Unassembled WGS sequence"/>
</dbReference>
<dbReference type="InterPro" id="IPR003961">
    <property type="entry name" value="FN3_dom"/>
</dbReference>
<feature type="domain" description="Ig-like" evidence="22">
    <location>
        <begin position="1302"/>
        <end position="1401"/>
    </location>
</feature>
<evidence type="ECO:0000259" key="22">
    <source>
        <dbReference type="PROSITE" id="PS50835"/>
    </source>
</evidence>
<evidence type="ECO:0000256" key="7">
    <source>
        <dbReference type="ARBA" id="ARBA00022737"/>
    </source>
</evidence>
<reference evidence="24 25" key="1">
    <citation type="submission" date="2022-05" db="EMBL/GenBank/DDBJ databases">
        <authorList>
            <consortium name="Genoscope - CEA"/>
            <person name="William W."/>
        </authorList>
    </citation>
    <scope>NUCLEOTIDE SEQUENCE [LARGE SCALE GENOMIC DNA]</scope>
</reference>
<dbReference type="InterPro" id="IPR013783">
    <property type="entry name" value="Ig-like_fold"/>
</dbReference>
<dbReference type="InterPro" id="IPR050122">
    <property type="entry name" value="RTK"/>
</dbReference>
<dbReference type="PROSITE" id="PS50011">
    <property type="entry name" value="PROTEIN_KINASE_DOM"/>
    <property type="match status" value="1"/>
</dbReference>
<dbReference type="PROSITE" id="PS00107">
    <property type="entry name" value="PROTEIN_KINASE_ATP"/>
    <property type="match status" value="1"/>
</dbReference>
<dbReference type="SUPFAM" id="SSF48726">
    <property type="entry name" value="Immunoglobulin"/>
    <property type="match status" value="3"/>
</dbReference>
<evidence type="ECO:0000256" key="5">
    <source>
        <dbReference type="ARBA" id="ARBA00022692"/>
    </source>
</evidence>
<feature type="domain" description="Ig-like" evidence="22">
    <location>
        <begin position="1217"/>
        <end position="1297"/>
    </location>
</feature>
<feature type="transmembrane region" description="Helical" evidence="20">
    <location>
        <begin position="760"/>
        <end position="787"/>
    </location>
</feature>
<dbReference type="InterPro" id="IPR001245">
    <property type="entry name" value="Ser-Thr/Tyr_kinase_cat_dom"/>
</dbReference>
<evidence type="ECO:0000256" key="8">
    <source>
        <dbReference type="ARBA" id="ARBA00022741"/>
    </source>
</evidence>
<dbReference type="InterPro" id="IPR011009">
    <property type="entry name" value="Kinase-like_dom_sf"/>
</dbReference>
<dbReference type="GO" id="GO:0004714">
    <property type="term" value="F:transmembrane receptor protein tyrosine kinase activity"/>
    <property type="evidence" value="ECO:0007669"/>
    <property type="project" value="UniProtKB-EC"/>
</dbReference>
<comment type="subcellular location">
    <subcellularLocation>
        <location evidence="1">Membrane</location>
        <topology evidence="1">Single-pass type I membrane protein</topology>
    </subcellularLocation>
</comment>
<dbReference type="Gene3D" id="2.60.40.10">
    <property type="entry name" value="Immunoglobulins"/>
    <property type="match status" value="9"/>
</dbReference>
<dbReference type="Pfam" id="PF13927">
    <property type="entry name" value="Ig_3"/>
    <property type="match status" value="2"/>
</dbReference>
<dbReference type="Gene3D" id="3.30.200.20">
    <property type="entry name" value="Phosphorylase Kinase, domain 1"/>
    <property type="match status" value="1"/>
</dbReference>
<dbReference type="SUPFAM" id="SSF56112">
    <property type="entry name" value="Protein kinase-like (PK-like)"/>
    <property type="match status" value="1"/>
</dbReference>
<keyword evidence="8 19" id="KW-0547">Nucleotide-binding</keyword>
<gene>
    <name evidence="24" type="ORF">PMEA_00033210</name>
</gene>
<feature type="domain" description="Fibronectin type-III" evidence="23">
    <location>
        <begin position="549"/>
        <end position="649"/>
    </location>
</feature>
<keyword evidence="13" id="KW-0829">Tyrosine-protein kinase</keyword>
<dbReference type="SMART" id="SM00408">
    <property type="entry name" value="IGc2"/>
    <property type="match status" value="3"/>
</dbReference>
<dbReference type="InterPro" id="IPR000719">
    <property type="entry name" value="Prot_kinase_dom"/>
</dbReference>
<keyword evidence="12 20" id="KW-0472">Membrane</keyword>
<feature type="domain" description="Fibronectin type-III" evidence="23">
    <location>
        <begin position="159"/>
        <end position="258"/>
    </location>
</feature>
<evidence type="ECO:0000256" key="20">
    <source>
        <dbReference type="SAM" id="Phobius"/>
    </source>
</evidence>
<dbReference type="CDD" id="cd00192">
    <property type="entry name" value="PTKc"/>
    <property type="match status" value="1"/>
</dbReference>
<dbReference type="PANTHER" id="PTHR24416:SF583">
    <property type="entry name" value="RECEPTOR PROTEIN-TYROSINE KINASE"/>
    <property type="match status" value="1"/>
</dbReference>
<evidence type="ECO:0000259" key="23">
    <source>
        <dbReference type="PROSITE" id="PS50853"/>
    </source>
</evidence>
<evidence type="ECO:0000256" key="13">
    <source>
        <dbReference type="ARBA" id="ARBA00023137"/>
    </source>
</evidence>
<keyword evidence="5 20" id="KW-0812">Transmembrane</keyword>
<dbReference type="CDD" id="cd00063">
    <property type="entry name" value="FN3"/>
    <property type="match status" value="6"/>
</dbReference>
<dbReference type="InterPro" id="IPR008266">
    <property type="entry name" value="Tyr_kinase_AS"/>
</dbReference>
<comment type="caution">
    <text evidence="24">The sequence shown here is derived from an EMBL/GenBank/DDBJ whole genome shotgun (WGS) entry which is preliminary data.</text>
</comment>
<name>A0AAU9W378_9CNID</name>
<dbReference type="PROSITE" id="PS00109">
    <property type="entry name" value="PROTEIN_KINASE_TYR"/>
    <property type="match status" value="1"/>
</dbReference>
<evidence type="ECO:0000313" key="24">
    <source>
        <dbReference type="EMBL" id="CAH3046345.1"/>
    </source>
</evidence>
<feature type="binding site" evidence="19">
    <location>
        <position position="850"/>
    </location>
    <ligand>
        <name>ATP</name>
        <dbReference type="ChEBI" id="CHEBI:30616"/>
    </ligand>
</feature>
<dbReference type="SMART" id="SM00060">
    <property type="entry name" value="FN3"/>
    <property type="match status" value="6"/>
</dbReference>
<evidence type="ECO:0000256" key="4">
    <source>
        <dbReference type="ARBA" id="ARBA00022679"/>
    </source>
</evidence>
<proteinExistence type="inferred from homology"/>